<comment type="similarity">
    <text evidence="1">Belongs to the UDP-glycosyltransferase family.</text>
</comment>
<evidence type="ECO:0000313" key="4">
    <source>
        <dbReference type="Proteomes" id="UP000886520"/>
    </source>
</evidence>
<dbReference type="CDD" id="cd03784">
    <property type="entry name" value="GT1_Gtf-like"/>
    <property type="match status" value="1"/>
</dbReference>
<keyword evidence="2" id="KW-0808">Transferase</keyword>
<protein>
    <recommendedName>
        <fullName evidence="5">Glycosyltransferase</fullName>
    </recommendedName>
</protein>
<dbReference type="Proteomes" id="UP000886520">
    <property type="component" value="Chromosome 25"/>
</dbReference>
<evidence type="ECO:0000256" key="1">
    <source>
        <dbReference type="ARBA" id="ARBA00009995"/>
    </source>
</evidence>
<dbReference type="EMBL" id="JABFUD020000025">
    <property type="protein sequence ID" value="KAI5059381.1"/>
    <property type="molecule type" value="Genomic_DNA"/>
</dbReference>
<accession>A0A9D4Z4D2</accession>
<dbReference type="AlphaFoldDB" id="A0A9D4Z4D2"/>
<sequence>MEMGLEEEAEQPQTTVHALLLSFPTRTHLVPLIQLAKRLAGVGNEIKCCKFVFTNIVSYQVAGEAGGGGEEDEDAGFTLRTIGVPDGLPWGQGKDMLGMIQACNNMKASTLRFLPHLQQSPGLPLSLIISDVFVPWAAELASSLGLPLFFFYTTNAASCCVMSHAPSLLAHHIIPFNESSHQELVPCPGAPMLLPRDFPFSMQLQDISHPQFQFTLNMFSHLEEATGLILNTCHEIEADAVKALQARCPVYTVGPLFLPISEDLESVTNQKQIGVAETDDCLKWLDSQSAGSVLYVSFGTLANFSNVQMSELALGLEKSQQPFLWVVHKNVFNGVVSDALPEGFLERVKDRCFVASWVPQLQVLKHRSVGGFFSHCGWNSILENITLKGVPMLCWPDKAEQGVNARILVDVWKLGMPFRVGKDCNISCDEVEAAVKTLMEGEEAEEMKRRGAELKKQVETVRRKGGSSMMNLEALVMTIRSKVSN</sequence>
<dbReference type="GO" id="GO:0008194">
    <property type="term" value="F:UDP-glycosyltransferase activity"/>
    <property type="evidence" value="ECO:0007669"/>
    <property type="project" value="InterPro"/>
</dbReference>
<dbReference type="SUPFAM" id="SSF53756">
    <property type="entry name" value="UDP-Glycosyltransferase/glycogen phosphorylase"/>
    <property type="match status" value="1"/>
</dbReference>
<dbReference type="FunFam" id="3.40.50.2000:FF:000056">
    <property type="entry name" value="Glycosyltransferase"/>
    <property type="match status" value="1"/>
</dbReference>
<evidence type="ECO:0000256" key="2">
    <source>
        <dbReference type="ARBA" id="ARBA00022679"/>
    </source>
</evidence>
<dbReference type="InterPro" id="IPR002213">
    <property type="entry name" value="UDP_glucos_trans"/>
</dbReference>
<gene>
    <name evidence="3" type="ORF">GOP47_0025700</name>
</gene>
<proteinExistence type="inferred from homology"/>
<dbReference type="OrthoDB" id="5835829at2759"/>
<comment type="caution">
    <text evidence="3">The sequence shown here is derived from an EMBL/GenBank/DDBJ whole genome shotgun (WGS) entry which is preliminary data.</text>
</comment>
<dbReference type="PANTHER" id="PTHR11926">
    <property type="entry name" value="GLUCOSYL/GLUCURONOSYL TRANSFERASES"/>
    <property type="match status" value="1"/>
</dbReference>
<reference evidence="3" key="1">
    <citation type="submission" date="2021-01" db="EMBL/GenBank/DDBJ databases">
        <title>Adiantum capillus-veneris genome.</title>
        <authorList>
            <person name="Fang Y."/>
            <person name="Liao Q."/>
        </authorList>
    </citation>
    <scope>NUCLEOTIDE SEQUENCE</scope>
    <source>
        <strain evidence="3">H3</strain>
        <tissue evidence="3">Leaf</tissue>
    </source>
</reference>
<keyword evidence="4" id="KW-1185">Reference proteome</keyword>
<name>A0A9D4Z4D2_ADICA</name>
<dbReference type="Gene3D" id="3.40.50.2000">
    <property type="entry name" value="Glycogen Phosphorylase B"/>
    <property type="match status" value="2"/>
</dbReference>
<dbReference type="Pfam" id="PF00201">
    <property type="entry name" value="UDPGT"/>
    <property type="match status" value="1"/>
</dbReference>
<evidence type="ECO:0008006" key="5">
    <source>
        <dbReference type="Google" id="ProtNLM"/>
    </source>
</evidence>
<organism evidence="3 4">
    <name type="scientific">Adiantum capillus-veneris</name>
    <name type="common">Maidenhair fern</name>
    <dbReference type="NCBI Taxonomy" id="13818"/>
    <lineage>
        <taxon>Eukaryota</taxon>
        <taxon>Viridiplantae</taxon>
        <taxon>Streptophyta</taxon>
        <taxon>Embryophyta</taxon>
        <taxon>Tracheophyta</taxon>
        <taxon>Polypodiopsida</taxon>
        <taxon>Polypodiidae</taxon>
        <taxon>Polypodiales</taxon>
        <taxon>Pteridineae</taxon>
        <taxon>Pteridaceae</taxon>
        <taxon>Vittarioideae</taxon>
        <taxon>Adiantum</taxon>
    </lineage>
</organism>
<dbReference type="PANTHER" id="PTHR11926:SF774">
    <property type="entry name" value="UDP-GLYCOSYLTRANSFERASE 85A1-RELATED"/>
    <property type="match status" value="1"/>
</dbReference>
<evidence type="ECO:0000313" key="3">
    <source>
        <dbReference type="EMBL" id="KAI5059381.1"/>
    </source>
</evidence>